<dbReference type="AlphaFoldDB" id="A0A4Q9PLD5"/>
<dbReference type="EMBL" id="ML145179">
    <property type="protein sequence ID" value="TBU54925.1"/>
    <property type="molecule type" value="Genomic_DNA"/>
</dbReference>
<reference evidence="1 2" key="1">
    <citation type="submission" date="2019-01" db="EMBL/GenBank/DDBJ databases">
        <title>Draft genome sequences of three monokaryotic isolates of the white-rot basidiomycete fungus Dichomitus squalens.</title>
        <authorList>
            <consortium name="DOE Joint Genome Institute"/>
            <person name="Lopez S.C."/>
            <person name="Andreopoulos B."/>
            <person name="Pangilinan J."/>
            <person name="Lipzen A."/>
            <person name="Riley R."/>
            <person name="Ahrendt S."/>
            <person name="Ng V."/>
            <person name="Barry K."/>
            <person name="Daum C."/>
            <person name="Grigoriev I.V."/>
            <person name="Hilden K.S."/>
            <person name="Makela M.R."/>
            <person name="de Vries R.P."/>
        </authorList>
    </citation>
    <scope>NUCLEOTIDE SEQUENCE [LARGE SCALE GENOMIC DNA]</scope>
    <source>
        <strain evidence="1 2">CBS 464.89</strain>
    </source>
</reference>
<organism evidence="1 2">
    <name type="scientific">Dichomitus squalens</name>
    <dbReference type="NCBI Taxonomy" id="114155"/>
    <lineage>
        <taxon>Eukaryota</taxon>
        <taxon>Fungi</taxon>
        <taxon>Dikarya</taxon>
        <taxon>Basidiomycota</taxon>
        <taxon>Agaricomycotina</taxon>
        <taxon>Agaricomycetes</taxon>
        <taxon>Polyporales</taxon>
        <taxon>Polyporaceae</taxon>
        <taxon>Dichomitus</taxon>
    </lineage>
</organism>
<evidence type="ECO:0000313" key="2">
    <source>
        <dbReference type="Proteomes" id="UP000292082"/>
    </source>
</evidence>
<evidence type="ECO:0000313" key="1">
    <source>
        <dbReference type="EMBL" id="TBU54925.1"/>
    </source>
</evidence>
<keyword evidence="2" id="KW-1185">Reference proteome</keyword>
<proteinExistence type="predicted"/>
<accession>A0A4Q9PLD5</accession>
<name>A0A4Q9PLD5_9APHY</name>
<sequence length="97" mass="10709">MFDSIDPYALTPSHEAQETLGTVIALDIQRRHVLFPSAFTRQAKRDGSEGYKGPLEMLGSGCVAHKCRTDFPAWSLALCPPCHRPRSVLRRGLALST</sequence>
<protein>
    <submittedName>
        <fullName evidence="1">Uncharacterized protein</fullName>
    </submittedName>
</protein>
<gene>
    <name evidence="1" type="ORF">BD310DRAFT_724199</name>
</gene>
<dbReference type="Proteomes" id="UP000292082">
    <property type="component" value="Unassembled WGS sequence"/>
</dbReference>